<protein>
    <recommendedName>
        <fullName evidence="7">Inositol-1-monophosphatase</fullName>
    </recommendedName>
</protein>
<dbReference type="SUPFAM" id="SSF56655">
    <property type="entry name" value="Carbohydrate phosphatase"/>
    <property type="match status" value="1"/>
</dbReference>
<keyword evidence="4" id="KW-0378">Hydrolase</keyword>
<dbReference type="Gene3D" id="3.30.540.10">
    <property type="entry name" value="Fructose-1,6-Bisphosphatase, subunit A, domain 1"/>
    <property type="match status" value="1"/>
</dbReference>
<keyword evidence="5" id="KW-0460">Magnesium</keyword>
<dbReference type="InterPro" id="IPR033942">
    <property type="entry name" value="IMPase"/>
</dbReference>
<gene>
    <name evidence="6" type="ORF">METZ01_LOCUS196121</name>
</gene>
<dbReference type="PROSITE" id="PS00629">
    <property type="entry name" value="IMP_1"/>
    <property type="match status" value="1"/>
</dbReference>
<evidence type="ECO:0000256" key="4">
    <source>
        <dbReference type="ARBA" id="ARBA00022801"/>
    </source>
</evidence>
<comment type="cofactor">
    <cofactor evidence="1">
        <name>Mg(2+)</name>
        <dbReference type="ChEBI" id="CHEBI:18420"/>
    </cofactor>
</comment>
<dbReference type="PRINTS" id="PR00377">
    <property type="entry name" value="IMPHPHTASES"/>
</dbReference>
<evidence type="ECO:0000256" key="5">
    <source>
        <dbReference type="ARBA" id="ARBA00022842"/>
    </source>
</evidence>
<evidence type="ECO:0008006" key="7">
    <source>
        <dbReference type="Google" id="ProtNLM"/>
    </source>
</evidence>
<keyword evidence="3" id="KW-0479">Metal-binding</keyword>
<dbReference type="PANTHER" id="PTHR20854:SF17">
    <property type="entry name" value="PHOSPHATASE IMPL1, CHLOROPLASTIC"/>
    <property type="match status" value="1"/>
</dbReference>
<dbReference type="Gene3D" id="3.40.190.80">
    <property type="match status" value="1"/>
</dbReference>
<evidence type="ECO:0000256" key="2">
    <source>
        <dbReference type="ARBA" id="ARBA00009759"/>
    </source>
</evidence>
<dbReference type="PANTHER" id="PTHR20854">
    <property type="entry name" value="INOSITOL MONOPHOSPHATASE"/>
    <property type="match status" value="1"/>
</dbReference>
<evidence type="ECO:0000313" key="6">
    <source>
        <dbReference type="EMBL" id="SVB43267.1"/>
    </source>
</evidence>
<dbReference type="AlphaFoldDB" id="A0A382E0A9"/>
<dbReference type="Pfam" id="PF00459">
    <property type="entry name" value="Inositol_P"/>
    <property type="match status" value="1"/>
</dbReference>
<feature type="non-terminal residue" evidence="6">
    <location>
        <position position="1"/>
    </location>
</feature>
<dbReference type="InterPro" id="IPR000760">
    <property type="entry name" value="Inositol_monophosphatase-like"/>
</dbReference>
<accession>A0A382E0A9</accession>
<dbReference type="CDD" id="cd01639">
    <property type="entry name" value="IMPase"/>
    <property type="match status" value="1"/>
</dbReference>
<dbReference type="PROSITE" id="PS00630">
    <property type="entry name" value="IMP_2"/>
    <property type="match status" value="1"/>
</dbReference>
<evidence type="ECO:0000256" key="1">
    <source>
        <dbReference type="ARBA" id="ARBA00001946"/>
    </source>
</evidence>
<name>A0A382E0A9_9ZZZZ</name>
<organism evidence="6">
    <name type="scientific">marine metagenome</name>
    <dbReference type="NCBI Taxonomy" id="408172"/>
    <lineage>
        <taxon>unclassified sequences</taxon>
        <taxon>metagenomes</taxon>
        <taxon>ecological metagenomes</taxon>
    </lineage>
</organism>
<dbReference type="GO" id="GO:0008934">
    <property type="term" value="F:inositol monophosphate 1-phosphatase activity"/>
    <property type="evidence" value="ECO:0007669"/>
    <property type="project" value="InterPro"/>
</dbReference>
<proteinExistence type="inferred from homology"/>
<comment type="similarity">
    <text evidence="2">Belongs to the inositol monophosphatase superfamily.</text>
</comment>
<dbReference type="GO" id="GO:0006020">
    <property type="term" value="P:inositol metabolic process"/>
    <property type="evidence" value="ECO:0007669"/>
    <property type="project" value="TreeGrafter"/>
</dbReference>
<dbReference type="FunFam" id="3.30.540.10:FF:000003">
    <property type="entry name" value="Inositol-1-monophosphatase"/>
    <property type="match status" value="1"/>
</dbReference>
<dbReference type="InterPro" id="IPR020550">
    <property type="entry name" value="Inositol_monophosphatase_CS"/>
</dbReference>
<evidence type="ECO:0000256" key="3">
    <source>
        <dbReference type="ARBA" id="ARBA00022723"/>
    </source>
</evidence>
<feature type="non-terminal residue" evidence="6">
    <location>
        <position position="197"/>
    </location>
</feature>
<reference evidence="6" key="1">
    <citation type="submission" date="2018-05" db="EMBL/GenBank/DDBJ databases">
        <authorList>
            <person name="Lanie J.A."/>
            <person name="Ng W.-L."/>
            <person name="Kazmierczak K.M."/>
            <person name="Andrzejewski T.M."/>
            <person name="Davidsen T.M."/>
            <person name="Wayne K.J."/>
            <person name="Tettelin H."/>
            <person name="Glass J.I."/>
            <person name="Rusch D."/>
            <person name="Podicherti R."/>
            <person name="Tsui H.-C.T."/>
            <person name="Winkler M.E."/>
        </authorList>
    </citation>
    <scope>NUCLEOTIDE SEQUENCE</scope>
</reference>
<dbReference type="EMBL" id="UINC01041673">
    <property type="protein sequence ID" value="SVB43267.1"/>
    <property type="molecule type" value="Genomic_DNA"/>
</dbReference>
<dbReference type="GO" id="GO:0007165">
    <property type="term" value="P:signal transduction"/>
    <property type="evidence" value="ECO:0007669"/>
    <property type="project" value="TreeGrafter"/>
</dbReference>
<dbReference type="InterPro" id="IPR020583">
    <property type="entry name" value="Inositol_monoP_metal-BS"/>
</dbReference>
<sequence length="197" mass="21789">VTKTDKDSEEFICNKIIEVFPEHGILAEESGYSLSESEYQWIIDPLDGTTNFIHDYPSFGVSIGIIKNEEPIVACVVELPARNIYTAIKGQGAFCNNKAISVSSVDDLEKSLYVTGFGYEHGERWEQNMILFKRFTDIGQGVRRLGAAAVDLCHVASGKVDGFWEFDLHPWDTAAGILIVTESGGTISKMNGKQFTI</sequence>
<dbReference type="GO" id="GO:0046854">
    <property type="term" value="P:phosphatidylinositol phosphate biosynthetic process"/>
    <property type="evidence" value="ECO:0007669"/>
    <property type="project" value="InterPro"/>
</dbReference>
<dbReference type="GO" id="GO:0046872">
    <property type="term" value="F:metal ion binding"/>
    <property type="evidence" value="ECO:0007669"/>
    <property type="project" value="UniProtKB-KW"/>
</dbReference>